<dbReference type="OrthoDB" id="7676488at2759"/>
<feature type="non-terminal residue" evidence="6">
    <location>
        <position position="2309"/>
    </location>
</feature>
<feature type="compositionally biased region" description="Polar residues" evidence="5">
    <location>
        <begin position="2163"/>
        <end position="2179"/>
    </location>
</feature>
<evidence type="ECO:0000256" key="3">
    <source>
        <dbReference type="ARBA" id="ARBA00023065"/>
    </source>
</evidence>
<evidence type="ECO:0000256" key="2">
    <source>
        <dbReference type="ARBA" id="ARBA00022448"/>
    </source>
</evidence>
<keyword evidence="2" id="KW-0813">Transport</keyword>
<dbReference type="Proteomes" id="UP000838878">
    <property type="component" value="Chromosome 11"/>
</dbReference>
<evidence type="ECO:0000313" key="7">
    <source>
        <dbReference type="Proteomes" id="UP000838878"/>
    </source>
</evidence>
<dbReference type="EMBL" id="OV170231">
    <property type="protein sequence ID" value="CAH0716905.1"/>
    <property type="molecule type" value="Genomic_DNA"/>
</dbReference>
<feature type="compositionally biased region" description="Polar residues" evidence="5">
    <location>
        <begin position="1968"/>
        <end position="1984"/>
    </location>
</feature>
<dbReference type="PANTHER" id="PTHR11671">
    <property type="entry name" value="V-TYPE ATP SYNTHASE SUBUNIT D"/>
    <property type="match status" value="1"/>
</dbReference>
<feature type="compositionally biased region" description="Basic and acidic residues" evidence="5">
    <location>
        <begin position="673"/>
        <end position="691"/>
    </location>
</feature>
<proteinExistence type="inferred from homology"/>
<feature type="region of interest" description="Disordered" evidence="5">
    <location>
        <begin position="670"/>
        <end position="691"/>
    </location>
</feature>
<dbReference type="Gene3D" id="1.10.287.3240">
    <property type="match status" value="2"/>
</dbReference>
<feature type="region of interest" description="Disordered" evidence="5">
    <location>
        <begin position="43"/>
        <end position="64"/>
    </location>
</feature>
<feature type="region of interest" description="Disordered" evidence="5">
    <location>
        <begin position="1389"/>
        <end position="1410"/>
    </location>
</feature>
<feature type="compositionally biased region" description="Polar residues" evidence="5">
    <location>
        <begin position="419"/>
        <end position="429"/>
    </location>
</feature>
<feature type="region of interest" description="Disordered" evidence="5">
    <location>
        <begin position="1512"/>
        <end position="1540"/>
    </location>
</feature>
<feature type="compositionally biased region" description="Polar residues" evidence="5">
    <location>
        <begin position="51"/>
        <end position="64"/>
    </location>
</feature>
<comment type="function">
    <text evidence="4">Subunit of the V1 complex of vacuolar(H+)-ATPase (V-ATPase), a multisubunit enzyme composed of a peripheral complex (V1) that hydrolyzes ATP and a membrane integral complex (V0) that translocates protons. V-ATPase is responsible for acidifying and maintaining the pH of intracellular compartments and in some cell types, is targeted to the plasma membrane, where it is responsible for acidifying the extracellular environment.</text>
</comment>
<feature type="region of interest" description="Disordered" evidence="5">
    <location>
        <begin position="417"/>
        <end position="453"/>
    </location>
</feature>
<evidence type="ECO:0000256" key="4">
    <source>
        <dbReference type="ARBA" id="ARBA00045737"/>
    </source>
</evidence>
<feature type="region of interest" description="Disordered" evidence="5">
    <location>
        <begin position="1956"/>
        <end position="1994"/>
    </location>
</feature>
<keyword evidence="7" id="KW-1185">Reference proteome</keyword>
<name>A0A8J9VCL5_9NEOP</name>
<comment type="similarity">
    <text evidence="1">Belongs to the V-ATPase D subunit family.</text>
</comment>
<dbReference type="Pfam" id="PF01813">
    <property type="entry name" value="ATP-synt_D"/>
    <property type="match status" value="1"/>
</dbReference>
<keyword evidence="3" id="KW-0406">Ion transport</keyword>
<dbReference type="InterPro" id="IPR002699">
    <property type="entry name" value="V_ATPase_D"/>
</dbReference>
<evidence type="ECO:0000256" key="5">
    <source>
        <dbReference type="SAM" id="MobiDB-lite"/>
    </source>
</evidence>
<dbReference type="GO" id="GO:0046961">
    <property type="term" value="F:proton-transporting ATPase activity, rotational mechanism"/>
    <property type="evidence" value="ECO:0007669"/>
    <property type="project" value="InterPro"/>
</dbReference>
<reference evidence="6" key="1">
    <citation type="submission" date="2021-12" db="EMBL/GenBank/DDBJ databases">
        <authorList>
            <person name="Martin H S."/>
        </authorList>
    </citation>
    <scope>NUCLEOTIDE SEQUENCE</scope>
</reference>
<gene>
    <name evidence="6" type="ORF">BINO364_LOCUS3575</name>
</gene>
<evidence type="ECO:0000256" key="1">
    <source>
        <dbReference type="ARBA" id="ARBA00005850"/>
    </source>
</evidence>
<feature type="compositionally biased region" description="Basic and acidic residues" evidence="5">
    <location>
        <begin position="433"/>
        <end position="445"/>
    </location>
</feature>
<evidence type="ECO:0000313" key="6">
    <source>
        <dbReference type="EMBL" id="CAH0716905.1"/>
    </source>
</evidence>
<accession>A0A8J9VCL5</accession>
<feature type="region of interest" description="Disordered" evidence="5">
    <location>
        <begin position="2157"/>
        <end position="2179"/>
    </location>
</feature>
<protein>
    <submittedName>
        <fullName evidence="6">Uncharacterized protein</fullName>
    </submittedName>
</protein>
<organism evidence="6 7">
    <name type="scientific">Brenthis ino</name>
    <name type="common">lesser marbled fritillary</name>
    <dbReference type="NCBI Taxonomy" id="405034"/>
    <lineage>
        <taxon>Eukaryota</taxon>
        <taxon>Metazoa</taxon>
        <taxon>Ecdysozoa</taxon>
        <taxon>Arthropoda</taxon>
        <taxon>Hexapoda</taxon>
        <taxon>Insecta</taxon>
        <taxon>Pterygota</taxon>
        <taxon>Neoptera</taxon>
        <taxon>Endopterygota</taxon>
        <taxon>Lepidoptera</taxon>
        <taxon>Glossata</taxon>
        <taxon>Ditrysia</taxon>
        <taxon>Papilionoidea</taxon>
        <taxon>Nymphalidae</taxon>
        <taxon>Heliconiinae</taxon>
        <taxon>Argynnini</taxon>
        <taxon>Brenthis</taxon>
    </lineage>
</organism>
<sequence length="2309" mass="262702">MNVLKKIVIPRTNVTIGYILMELEEMAREEFCRLKKVKENKNIDSNEREMNNQSTDTADHTTSFNNNSNNIAKLEKKAFVVNVETNGYMKPERETDVEINKFQIASSSKTSSIEIDFQEKMFHVKEYFEELVLRTKELIQKGDDSLETSKFLKKYENANKKLDYLLNEDDYAVLDKLLNRKMQHLKCHLREIIDVTNKEDKKQINSSSFADNNYQTKRKEYNQSIILPRDEKVEAKYEENVIKLQEFQDIISGVEKITAAYIKQGLLPPSMEAFVKSCDEMRSKINNYVKRDNTNNNNNKDLKQLVYGLEKNKSNLSKNTEIHNESASYYSSKLKGHTAELGENSLRSMETTKNNSIDDLINSFNKMECCVDKDYKNVQKFHHVQINLEEIINLIEKIKLEQKDSLERFFKASEDVAETKQTTNRSSSPLHFYNEDSTRQRKDDSTNSPQSEKLSIVERVIEQNVPNETIPCNFCKDFVNINESVIETICSICVHPREEEISTIISTHTLEKSEKNRCGLCKKIIEDKVVKDDVIKTKESEGTQTEVKNSSVPRLNLSCHYILSELEETEREDNFRLKRFKELKVKKAEGKEQSIITERIIEKEMCECTLSFETKELVDEFLYNDTNQEEIDPNTEFEELESNITEYKFNETAVDKEQCIICNGFEESLGKTNDPDDKTENRQEIQENQGKKFNETLFGRDETKSIKFFDHREITSPIESLLSTQGKDKEEQKTCPNCLQLKDKVKLDKINNYEENICPNSKKNEEFIKEEHISKDDNLCPSCKKKKSIEFIDIRNMLSQTEQLSLPNNVCPNCKKRKSTEFIDQRNFSSPIEIPKRIDLKIEDNESSEVKINKQDSKNNKYSDLEREKQNLCPSCKKENIKKSQTGLDPQKVPLQLGISKSLDNNNTDNKIKNMCPFCKNNKLKSRSADIDQNNFLQLIDNSEKKFDSMSKEKHVCPSCKNNNTKKDHNIPYKGVSTALSQNSTEFGRKTIDKHICPGCMPCDIKQDKNSKSDIDNNKFNMKYKKDNKVCPGCNFDDNYRKYFNKTNKKEIKESENVDYAHDQRSIEENESTKYCPACKTPAMKYYNTCDCGISDILSDIQISESDEYDKALSETCSLCERMRLSKTDRSSCSFKSNITNKQIHQTRTDNTSETVETINKIVKLKRLPGTDGIIREEITIKTRRTQEHVFPNSSDSDKYIKKPIEIPEKSIKQTKSENINQSKMNVSSRISSIPTKVSCLSSCSIPIFEKHSKSSSGEALHIISQSVPVSSQNLNSSQCNKTCMKNRYTESSNKSTTNCMICQNTEITESNVSLTKSCRASKCSKDMTKVKSNNNSCCKIKIINKDKNSKENSDEEEIELTLSTIVILKKILSYTSKSAASCCRSIETDQKQPQKSNDGSKAKVSSDINSVKSEPCMQKSIKELFDKKLRKTEPNCNTCDSKNVSKPQEDIPTKDRTLHCFSWSNKDLKPEKPKLDPSIKLKQSANIETHSEIHDKISSCKQENQKTIEEKTEKMKTDTNNCHESDKTKESKDNSSEIKDKEQTSKYVCNKTTTCENKSCQTRQQHHSRELKEKSESNKSIKTNSKCPHTEFCCTCKKKLENEVQKTCTCSKMKLISHTVNKTCTCMKAEPKSSKIVMNLSKGNCSCNEQTPHSVDISSSKRSNHSDSCTGSVETLSIANQTCLMDRLSDDINKKCGCLCLEKSNLKDITRETEKKLSCSKSMIAMQRDDSELCTCNKNISANGRIVEKKCSDINKSVSRECSCVSGIDAKKLEAEHPCACHQANNIHKSKETEIKKECQCQKHAHSKTNICSCQQLKTSNSSNKKQKPKCLCESSSKQSIHPIENRDTVSSGSQTCSKCLSTDQDLKLTNEVCSCTKHKPKHDGHNITNHRECSCSSIETALFDTVNSPKNYNCQAEKTPPSSYKQECSKTSDVEKTHSCKKTRELRQPCACSQTKSDTSKDHSQSSRISSKTCKDAQPQSKKSNKNHSRECSCRSSKNKIESDSEKSFDSFQSLVKTSCSCREHNPHKTNEKHHDVTNKTEETPPCSCHAADQKSGSCAKHQPYISKTETDTKYSCGSSENSFKPSVSFETEIGKVSLTGGSHKSQCTCKSKQNKENLKQTCLISKKEISKPCSCKETKPKMTKACTNEMAASPKCPCESSKQSPSIASNQSTEPISVGSQTCSYRCASIQTSQKSIRFSYDVSPTPKIKSDSTLPTDSSCSLKSCLSSQSQFSQCSCGKKEVSTSTKRSDRYDVRTLRDLPVEPKPKKLDCPCQSDSAVLKSKKPRNFNPVGKCCSLHDSHYFRY</sequence>